<gene>
    <name evidence="2" type="ORF">NLS_LOCUS9297</name>
</gene>
<proteinExistence type="predicted"/>
<evidence type="ECO:0000313" key="3">
    <source>
        <dbReference type="Proteomes" id="UP000277928"/>
    </source>
</evidence>
<organism evidence="2 3">
    <name type="scientific">Litomosoides sigmodontis</name>
    <name type="common">Filarial nematode worm</name>
    <dbReference type="NCBI Taxonomy" id="42156"/>
    <lineage>
        <taxon>Eukaryota</taxon>
        <taxon>Metazoa</taxon>
        <taxon>Ecdysozoa</taxon>
        <taxon>Nematoda</taxon>
        <taxon>Chromadorea</taxon>
        <taxon>Rhabditida</taxon>
        <taxon>Spirurina</taxon>
        <taxon>Spiruromorpha</taxon>
        <taxon>Filarioidea</taxon>
        <taxon>Onchocercidae</taxon>
        <taxon>Litomosoides</taxon>
    </lineage>
</organism>
<dbReference type="AlphaFoldDB" id="A0A3P7KD22"/>
<name>A0A3P7KD22_LITSI</name>
<feature type="signal peptide" evidence="1">
    <location>
        <begin position="1"/>
        <end position="17"/>
    </location>
</feature>
<dbReference type="OMA" id="DCNCPQT"/>
<reference evidence="2 3" key="1">
    <citation type="submission" date="2018-08" db="EMBL/GenBank/DDBJ databases">
        <authorList>
            <person name="Laetsch R D."/>
            <person name="Stevens L."/>
            <person name="Kumar S."/>
            <person name="Blaxter L. M."/>
        </authorList>
    </citation>
    <scope>NUCLEOTIDE SEQUENCE [LARGE SCALE GENOMIC DNA]</scope>
</reference>
<keyword evidence="3" id="KW-1185">Reference proteome</keyword>
<dbReference type="EMBL" id="UYRX01001493">
    <property type="protein sequence ID" value="VDM91410.1"/>
    <property type="molecule type" value="Genomic_DNA"/>
</dbReference>
<dbReference type="Proteomes" id="UP000277928">
    <property type="component" value="Unassembled WGS sequence"/>
</dbReference>
<evidence type="ECO:0000256" key="1">
    <source>
        <dbReference type="SAM" id="SignalP"/>
    </source>
</evidence>
<evidence type="ECO:0008006" key="4">
    <source>
        <dbReference type="Google" id="ProtNLM"/>
    </source>
</evidence>
<accession>A0A3P7KD22</accession>
<protein>
    <recommendedName>
        <fullName evidence="4">IGFBP N-terminal domain-containing protein</fullName>
    </recommendedName>
</protein>
<evidence type="ECO:0000313" key="2">
    <source>
        <dbReference type="EMBL" id="VDM91410.1"/>
    </source>
</evidence>
<keyword evidence="1" id="KW-0732">Signal</keyword>
<dbReference type="STRING" id="42156.A0A3P7KD22"/>
<sequence>MMLILLVLLPLIPQCRAFGFGLSQGCGSQAPACQPTAPPPPPPQPSCPPQPCAPALPAAPPCLPCPPPLQLPSLPCPPPPPALSLPCAPPAPQPSGCCSCKRKKRSTPVAVSENGTSSYALCSNNNIRKIILKVNILL</sequence>
<feature type="chain" id="PRO_5018311986" description="IGFBP N-terminal domain-containing protein" evidence="1">
    <location>
        <begin position="18"/>
        <end position="138"/>
    </location>
</feature>